<reference evidence="3" key="1">
    <citation type="journal article" date="2015" name="Genome Announc.">
        <title>Complete Genome Sequence of Herbaspirillum hiltneri N3 (DSM 17495), Isolated from Surface-Sterilized Wheat Roots.</title>
        <authorList>
            <person name="Guizelini D."/>
            <person name="Saizaki P.M."/>
            <person name="Coimbra N.A."/>
            <person name="Weiss V.A."/>
            <person name="Faoro H."/>
            <person name="Sfeir M.Z."/>
            <person name="Baura V.A."/>
            <person name="Monteiro R.A."/>
            <person name="Chubatsu L.S."/>
            <person name="Souza E.M."/>
            <person name="Cruz L.M."/>
            <person name="Pedrosa F.O."/>
            <person name="Raittz R.T."/>
            <person name="Marchaukoski J.N."/>
            <person name="Steffens M.B."/>
        </authorList>
    </citation>
    <scope>NUCLEOTIDE SEQUENCE [LARGE SCALE GENOMIC DNA]</scope>
    <source>
        <strain evidence="3">N3</strain>
    </source>
</reference>
<dbReference type="PANTHER" id="PTHR34988:SF1">
    <property type="entry name" value="DNA-BINDING PROTEIN"/>
    <property type="match status" value="1"/>
</dbReference>
<proteinExistence type="predicted"/>
<accession>A0ABN4HVD7</accession>
<dbReference type="PROSITE" id="PS51742">
    <property type="entry name" value="PPC"/>
    <property type="match status" value="1"/>
</dbReference>
<name>A0ABN4HVD7_9BURK</name>
<protein>
    <submittedName>
        <fullName evidence="2">DNA-binding protein</fullName>
    </submittedName>
</protein>
<dbReference type="Pfam" id="PF03479">
    <property type="entry name" value="PCC"/>
    <property type="match status" value="1"/>
</dbReference>
<dbReference type="Gene3D" id="3.30.1330.80">
    <property type="entry name" value="Hypothetical protein, similar to alpha- acetolactate decarboxylase, domain 2"/>
    <property type="match status" value="1"/>
</dbReference>
<keyword evidence="3" id="KW-1185">Reference proteome</keyword>
<dbReference type="EMBL" id="CP011409">
    <property type="protein sequence ID" value="AKZ61664.1"/>
    <property type="molecule type" value="Genomic_DNA"/>
</dbReference>
<dbReference type="SUPFAM" id="SSF117856">
    <property type="entry name" value="AF0104/ALDC/Ptd012-like"/>
    <property type="match status" value="1"/>
</dbReference>
<gene>
    <name evidence="2" type="ORF">F506_02340</name>
</gene>
<feature type="domain" description="PPC" evidence="1">
    <location>
        <begin position="24"/>
        <end position="154"/>
    </location>
</feature>
<keyword evidence="2" id="KW-0238">DNA-binding</keyword>
<evidence type="ECO:0000259" key="1">
    <source>
        <dbReference type="PROSITE" id="PS51742"/>
    </source>
</evidence>
<dbReference type="PANTHER" id="PTHR34988">
    <property type="entry name" value="PROTEIN, PUTATIVE-RELATED"/>
    <property type="match status" value="1"/>
</dbReference>
<dbReference type="GO" id="GO:0003677">
    <property type="term" value="F:DNA binding"/>
    <property type="evidence" value="ECO:0007669"/>
    <property type="project" value="UniProtKB-KW"/>
</dbReference>
<sequence>MTTSTLIKNTETHNNDNDIQVEEGTLGKLVMARLKPNQDLTESVEALCRQYGMQTAIVRGAIGSLIDAHLEYATPTGWREMEINGPGVEILNVFGEIGFAGGKPHAHPLQGVVADVDGKIFAGRFVRGANLSFITIEITLQEWIPKQVQQALHA</sequence>
<organism evidence="2 3">
    <name type="scientific">Herbaspirillum hiltneri N3</name>
    <dbReference type="NCBI Taxonomy" id="1262470"/>
    <lineage>
        <taxon>Bacteria</taxon>
        <taxon>Pseudomonadati</taxon>
        <taxon>Pseudomonadota</taxon>
        <taxon>Betaproteobacteria</taxon>
        <taxon>Burkholderiales</taxon>
        <taxon>Oxalobacteraceae</taxon>
        <taxon>Herbaspirillum</taxon>
    </lineage>
</organism>
<evidence type="ECO:0000313" key="2">
    <source>
        <dbReference type="EMBL" id="AKZ61664.1"/>
    </source>
</evidence>
<evidence type="ECO:0000313" key="3">
    <source>
        <dbReference type="Proteomes" id="UP000063429"/>
    </source>
</evidence>
<dbReference type="InterPro" id="IPR005175">
    <property type="entry name" value="PPC_dom"/>
</dbReference>
<dbReference type="Proteomes" id="UP000063429">
    <property type="component" value="Chromosome"/>
</dbReference>